<keyword evidence="1" id="KW-1133">Transmembrane helix</keyword>
<gene>
    <name evidence="2" type="ORF">ABB28_08955</name>
</gene>
<accession>A0A0R0CVH2</accession>
<protein>
    <recommendedName>
        <fullName evidence="4">Transmembrane protein</fullName>
    </recommendedName>
</protein>
<organism evidence="2 3">
    <name type="scientific">Stenotrophomonas chelatiphaga</name>
    <dbReference type="NCBI Taxonomy" id="517011"/>
    <lineage>
        <taxon>Bacteria</taxon>
        <taxon>Pseudomonadati</taxon>
        <taxon>Pseudomonadota</taxon>
        <taxon>Gammaproteobacteria</taxon>
        <taxon>Lysobacterales</taxon>
        <taxon>Lysobacteraceae</taxon>
        <taxon>Stenotrophomonas</taxon>
    </lineage>
</organism>
<dbReference type="RefSeq" id="WP_057508289.1">
    <property type="nucleotide sequence ID" value="NZ_LDJK01000036.1"/>
</dbReference>
<keyword evidence="1" id="KW-0472">Membrane</keyword>
<proteinExistence type="predicted"/>
<feature type="transmembrane region" description="Helical" evidence="1">
    <location>
        <begin position="66"/>
        <end position="88"/>
    </location>
</feature>
<evidence type="ECO:0008006" key="4">
    <source>
        <dbReference type="Google" id="ProtNLM"/>
    </source>
</evidence>
<keyword evidence="1" id="KW-0812">Transmembrane</keyword>
<comment type="caution">
    <text evidence="2">The sequence shown here is derived from an EMBL/GenBank/DDBJ whole genome shotgun (WGS) entry which is preliminary data.</text>
</comment>
<keyword evidence="3" id="KW-1185">Reference proteome</keyword>
<dbReference type="AlphaFoldDB" id="A0A0R0CVH2"/>
<evidence type="ECO:0000313" key="2">
    <source>
        <dbReference type="EMBL" id="KRG73836.1"/>
    </source>
</evidence>
<feature type="transmembrane region" description="Helical" evidence="1">
    <location>
        <begin position="27"/>
        <end position="46"/>
    </location>
</feature>
<dbReference type="Proteomes" id="UP000051386">
    <property type="component" value="Unassembled WGS sequence"/>
</dbReference>
<reference evidence="2 3" key="1">
    <citation type="submission" date="2015-05" db="EMBL/GenBank/DDBJ databases">
        <title>Genome sequencing and analysis of members of genus Stenotrophomonas.</title>
        <authorList>
            <person name="Patil P.P."/>
            <person name="Midha S."/>
            <person name="Patil P.B."/>
        </authorList>
    </citation>
    <scope>NUCLEOTIDE SEQUENCE [LARGE SCALE GENOMIC DNA]</scope>
    <source>
        <strain evidence="2 3">DSM 21508</strain>
    </source>
</reference>
<dbReference type="PATRIC" id="fig|517011.3.peg.1456"/>
<sequence>MDLALDRDDNVEKRGVRSSMKILKKDAYVVAAAPAFVFLSVYFYEWGRFSFYKVPPLFLSLPTTRVLVAGVAIAVFFITMFSFLRGIILRMRGAGKLSSVLSAFLATYLLFGFPLALISVSYKALLSTFVLPVVLVVLGELGALFDRIHVKSANKGAAAPTEDSAVAEDPLAEPGGVAFLSLYGLFLIFCFGNGQERMIRGNVCLGERIVVATYGDQLILKGFNKVSGEIDESVHFHPLAATEVKACRPSIVGGGGYHGLP</sequence>
<dbReference type="EMBL" id="LDJK01000036">
    <property type="protein sequence ID" value="KRG73836.1"/>
    <property type="molecule type" value="Genomic_DNA"/>
</dbReference>
<evidence type="ECO:0000256" key="1">
    <source>
        <dbReference type="SAM" id="Phobius"/>
    </source>
</evidence>
<feature type="transmembrane region" description="Helical" evidence="1">
    <location>
        <begin position="100"/>
        <end position="118"/>
    </location>
</feature>
<evidence type="ECO:0000313" key="3">
    <source>
        <dbReference type="Proteomes" id="UP000051386"/>
    </source>
</evidence>
<name>A0A0R0CVH2_9GAMM</name>